<dbReference type="Pfam" id="PF00007">
    <property type="entry name" value="Cys_knot"/>
    <property type="match status" value="1"/>
</dbReference>
<dbReference type="GO" id="GO:0005576">
    <property type="term" value="C:extracellular region"/>
    <property type="evidence" value="ECO:0007669"/>
    <property type="project" value="UniProtKB-SubCell"/>
</dbReference>
<comment type="subcellular location">
    <subcellularLocation>
        <location evidence="1">Secreted</location>
    </subcellularLocation>
</comment>
<keyword evidence="4" id="KW-1015">Disulfide bond</keyword>
<evidence type="ECO:0000256" key="1">
    <source>
        <dbReference type="ARBA" id="ARBA00004613"/>
    </source>
</evidence>
<dbReference type="EMBL" id="CAJRST010000001">
    <property type="protein sequence ID" value="CAG5859718.1"/>
    <property type="molecule type" value="Genomic_DNA"/>
</dbReference>
<dbReference type="AlphaFoldDB" id="A0A8S4AC15"/>
<name>A0A8S4AC15_9TELE</name>
<evidence type="ECO:0000256" key="5">
    <source>
        <dbReference type="SAM" id="MobiDB-lite"/>
    </source>
</evidence>
<keyword evidence="3" id="KW-0964">Secreted</keyword>
<organism evidence="7 8">
    <name type="scientific">Menidia menidia</name>
    <name type="common">Atlantic silverside</name>
    <dbReference type="NCBI Taxonomy" id="238744"/>
    <lineage>
        <taxon>Eukaryota</taxon>
        <taxon>Metazoa</taxon>
        <taxon>Chordata</taxon>
        <taxon>Craniata</taxon>
        <taxon>Vertebrata</taxon>
        <taxon>Euteleostomi</taxon>
        <taxon>Actinopterygii</taxon>
        <taxon>Neopterygii</taxon>
        <taxon>Teleostei</taxon>
        <taxon>Neoteleostei</taxon>
        <taxon>Acanthomorphata</taxon>
        <taxon>Ovalentaria</taxon>
        <taxon>Atherinomorphae</taxon>
        <taxon>Atheriniformes</taxon>
        <taxon>Atherinopsidae</taxon>
        <taxon>Menidiinae</taxon>
        <taxon>Menidia</taxon>
    </lineage>
</organism>
<evidence type="ECO:0000313" key="8">
    <source>
        <dbReference type="Proteomes" id="UP000677803"/>
    </source>
</evidence>
<proteinExistence type="inferred from homology"/>
<dbReference type="InterPro" id="IPR029034">
    <property type="entry name" value="Cystine-knot_cytokine"/>
</dbReference>
<dbReference type="InterPro" id="IPR006208">
    <property type="entry name" value="Glyco_hormone_CN"/>
</dbReference>
<reference evidence="7" key="1">
    <citation type="submission" date="2021-05" db="EMBL/GenBank/DDBJ databases">
        <authorList>
            <person name="Tigano A."/>
        </authorList>
    </citation>
    <scope>NUCLEOTIDE SEQUENCE</scope>
</reference>
<protein>
    <submittedName>
        <fullName evidence="7">(Atlantic silverside) hypothetical protein</fullName>
    </submittedName>
</protein>
<dbReference type="CDD" id="cd00069">
    <property type="entry name" value="GHB_like"/>
    <property type="match status" value="1"/>
</dbReference>
<comment type="similarity">
    <text evidence="2">Belongs to the glycoprotein hormones subunit beta family.</text>
</comment>
<dbReference type="InterPro" id="IPR001545">
    <property type="entry name" value="Gonadotropin_bsu"/>
</dbReference>
<sequence length="285" mass="31403">MEIKSDPREDVPITYYTSVELLFDERKQNSHFLSQRHSTPQRRDSHSGHGKKQPMQSPSRQSHRSFPLDRSRPLLSYTRLLAPTLCLGGGGGDSEMIWFLVKRGLGSADVPLDASTVGAQRVAGGAGATPGHRVAHGHVTVLKVLHLVEPVPRADLLLRGVLRAHQDRILQAEERKGRDYTFKKDSVLVSPENPPEQKICTGDWFYEVKHFEDCDVAVSYPVARSCTCASCNTLSTDCGRVQRDVWPLEGGHVTAKQGTDETSLPPTKKTTGGRGGRGGKQMSDR</sequence>
<keyword evidence="8" id="KW-1185">Reference proteome</keyword>
<feature type="region of interest" description="Disordered" evidence="5">
    <location>
        <begin position="251"/>
        <end position="285"/>
    </location>
</feature>
<gene>
    <name evidence="7" type="ORF">MMEN_LOCUS881</name>
</gene>
<evidence type="ECO:0000259" key="6">
    <source>
        <dbReference type="Pfam" id="PF00007"/>
    </source>
</evidence>
<feature type="region of interest" description="Disordered" evidence="5">
    <location>
        <begin position="31"/>
        <end position="67"/>
    </location>
</feature>
<accession>A0A8S4AC15</accession>
<evidence type="ECO:0000256" key="4">
    <source>
        <dbReference type="ARBA" id="ARBA00023157"/>
    </source>
</evidence>
<comment type="caution">
    <text evidence="7">The sequence shown here is derived from an EMBL/GenBank/DDBJ whole genome shotgun (WGS) entry which is preliminary data.</text>
</comment>
<dbReference type="SUPFAM" id="SSF57501">
    <property type="entry name" value="Cystine-knot cytokines"/>
    <property type="match status" value="1"/>
</dbReference>
<evidence type="ECO:0000256" key="3">
    <source>
        <dbReference type="ARBA" id="ARBA00022525"/>
    </source>
</evidence>
<evidence type="ECO:0000256" key="2">
    <source>
        <dbReference type="ARBA" id="ARBA00006552"/>
    </source>
</evidence>
<feature type="domain" description="Glycoprotein hormone subunit beta" evidence="6">
    <location>
        <begin position="183"/>
        <end position="242"/>
    </location>
</feature>
<dbReference type="SMART" id="SM00068">
    <property type="entry name" value="GHB"/>
    <property type="match status" value="1"/>
</dbReference>
<dbReference type="GO" id="GO:0005179">
    <property type="term" value="F:hormone activity"/>
    <property type="evidence" value="ECO:0007669"/>
    <property type="project" value="InterPro"/>
</dbReference>
<feature type="compositionally biased region" description="Polar residues" evidence="5">
    <location>
        <begin position="256"/>
        <end position="265"/>
    </location>
</feature>
<dbReference type="Proteomes" id="UP000677803">
    <property type="component" value="Unassembled WGS sequence"/>
</dbReference>
<evidence type="ECO:0000313" key="7">
    <source>
        <dbReference type="EMBL" id="CAG5859718.1"/>
    </source>
</evidence>
<dbReference type="Gene3D" id="2.10.90.10">
    <property type="entry name" value="Cystine-knot cytokines"/>
    <property type="match status" value="1"/>
</dbReference>